<dbReference type="Proteomes" id="UP001500902">
    <property type="component" value="Unassembled WGS sequence"/>
</dbReference>
<sequence length="109" mass="11848">MLTRDLQAAADEIARGHAADLQRRARGWFVVMYSLYWRRLVAIYTGHSDHGVLLHAASPDELWQQMNRVAPPDWQAADLPALSSAGLATVAGSGSKLPLSTTAPDIRLG</sequence>
<protein>
    <submittedName>
        <fullName evidence="1">Uncharacterized protein</fullName>
    </submittedName>
</protein>
<name>A0ABP7CV35_9ACTN</name>
<reference evidence="2" key="1">
    <citation type="journal article" date="2019" name="Int. J. Syst. Evol. Microbiol.">
        <title>The Global Catalogue of Microorganisms (GCM) 10K type strain sequencing project: providing services to taxonomists for standard genome sequencing and annotation.</title>
        <authorList>
            <consortium name="The Broad Institute Genomics Platform"/>
            <consortium name="The Broad Institute Genome Sequencing Center for Infectious Disease"/>
            <person name="Wu L."/>
            <person name="Ma J."/>
        </authorList>
    </citation>
    <scope>NUCLEOTIDE SEQUENCE [LARGE SCALE GENOMIC DNA]</scope>
    <source>
        <strain evidence="2">JCM 16904</strain>
    </source>
</reference>
<dbReference type="RefSeq" id="WP_344888037.1">
    <property type="nucleotide sequence ID" value="NZ_BAAAZP010000145.1"/>
</dbReference>
<proteinExistence type="predicted"/>
<evidence type="ECO:0000313" key="1">
    <source>
        <dbReference type="EMBL" id="GAA3695279.1"/>
    </source>
</evidence>
<dbReference type="EMBL" id="BAAAZP010000145">
    <property type="protein sequence ID" value="GAA3695279.1"/>
    <property type="molecule type" value="Genomic_DNA"/>
</dbReference>
<accession>A0ABP7CV35</accession>
<organism evidence="1 2">
    <name type="scientific">Nonomuraea antimicrobica</name>
    <dbReference type="NCBI Taxonomy" id="561173"/>
    <lineage>
        <taxon>Bacteria</taxon>
        <taxon>Bacillati</taxon>
        <taxon>Actinomycetota</taxon>
        <taxon>Actinomycetes</taxon>
        <taxon>Streptosporangiales</taxon>
        <taxon>Streptosporangiaceae</taxon>
        <taxon>Nonomuraea</taxon>
    </lineage>
</organism>
<comment type="caution">
    <text evidence="1">The sequence shown here is derived from an EMBL/GenBank/DDBJ whole genome shotgun (WGS) entry which is preliminary data.</text>
</comment>
<evidence type="ECO:0000313" key="2">
    <source>
        <dbReference type="Proteomes" id="UP001500902"/>
    </source>
</evidence>
<keyword evidence="2" id="KW-1185">Reference proteome</keyword>
<gene>
    <name evidence="1" type="ORF">GCM10022224_071070</name>
</gene>